<gene>
    <name evidence="3" type="ORF">FIV42_28720</name>
</gene>
<evidence type="ECO:0000313" key="3">
    <source>
        <dbReference type="EMBL" id="QDG54585.1"/>
    </source>
</evidence>
<evidence type="ECO:0008006" key="5">
    <source>
        <dbReference type="Google" id="ProtNLM"/>
    </source>
</evidence>
<proteinExistence type="predicted"/>
<dbReference type="Proteomes" id="UP000315995">
    <property type="component" value="Chromosome"/>
</dbReference>
<keyword evidence="1" id="KW-0175">Coiled coil</keyword>
<reference evidence="3 4" key="1">
    <citation type="submission" date="2019-06" db="EMBL/GenBank/DDBJ databases">
        <title>Persicimonas caeni gen. nov., sp. nov., a predatory bacterium isolated from solar saltern.</title>
        <authorList>
            <person name="Wang S."/>
        </authorList>
    </citation>
    <scope>NUCLEOTIDE SEQUENCE [LARGE SCALE GENOMIC DNA]</scope>
    <source>
        <strain evidence="3 4">YN101</strain>
    </source>
</reference>
<feature type="chain" id="PRO_5030106927" description="DUF4398 domain-containing protein" evidence="2">
    <location>
        <begin position="20"/>
        <end position="141"/>
    </location>
</feature>
<evidence type="ECO:0000313" key="4">
    <source>
        <dbReference type="Proteomes" id="UP000315995"/>
    </source>
</evidence>
<keyword evidence="2" id="KW-0732">Signal</keyword>
<name>A0A4Y6Q3L4_PERCE</name>
<dbReference type="EMBL" id="CP041186">
    <property type="protein sequence ID" value="QDG54585.1"/>
    <property type="molecule type" value="Genomic_DNA"/>
</dbReference>
<sequence length="141" mass="15745">MSLLLFCFLSVGVASPAFASANERYKEQAAQFEKMLDKQAGAPGADAAAKDIERTRQWLENANVLLAKGNEEAAAKYLRRVKFSLDLITALVQAGNIQKAADDQEEAFYKAKEKQIPELEADVQKLKDKKKELQQELSKLR</sequence>
<evidence type="ECO:0000256" key="1">
    <source>
        <dbReference type="SAM" id="Coils"/>
    </source>
</evidence>
<accession>A0A5B8YHE0</accession>
<feature type="signal peptide" evidence="2">
    <location>
        <begin position="1"/>
        <end position="19"/>
    </location>
</feature>
<feature type="coiled-coil region" evidence="1">
    <location>
        <begin position="109"/>
        <end position="136"/>
    </location>
</feature>
<organism evidence="3 4">
    <name type="scientific">Persicimonas caeni</name>
    <dbReference type="NCBI Taxonomy" id="2292766"/>
    <lineage>
        <taxon>Bacteria</taxon>
        <taxon>Deltaproteobacteria</taxon>
        <taxon>Bradymonadales</taxon>
        <taxon>Bradymonadaceae</taxon>
        <taxon>Persicimonas</taxon>
    </lineage>
</organism>
<dbReference type="AlphaFoldDB" id="A0A4Y6Q3L4"/>
<dbReference type="RefSeq" id="WP_141201029.1">
    <property type="nucleotide sequence ID" value="NZ_CP041186.1"/>
</dbReference>
<keyword evidence="4" id="KW-1185">Reference proteome</keyword>
<evidence type="ECO:0000256" key="2">
    <source>
        <dbReference type="SAM" id="SignalP"/>
    </source>
</evidence>
<accession>A0A4Y6Q3L4</accession>
<protein>
    <recommendedName>
        <fullName evidence="5">DUF4398 domain-containing protein</fullName>
    </recommendedName>
</protein>